<name>A0A451BBK4_9GAMM</name>
<dbReference type="EMBL" id="CAADFO010000028">
    <property type="protein sequence ID" value="VFK27531.1"/>
    <property type="molecule type" value="Genomic_DNA"/>
</dbReference>
<evidence type="ECO:0000313" key="2">
    <source>
        <dbReference type="EMBL" id="VFK32086.1"/>
    </source>
</evidence>
<dbReference type="AlphaFoldDB" id="A0A451BBK4"/>
<protein>
    <submittedName>
        <fullName evidence="3">Uncharacterized protein</fullName>
    </submittedName>
</protein>
<dbReference type="EMBL" id="CAADGH010000028">
    <property type="protein sequence ID" value="VFK75648.1"/>
    <property type="molecule type" value="Genomic_DNA"/>
</dbReference>
<evidence type="ECO:0000313" key="1">
    <source>
        <dbReference type="EMBL" id="VFK27531.1"/>
    </source>
</evidence>
<sequence length="76" mass="8744">MEAKEAIKRAIEYVADVFEPENPKNIGLEEITLDERYNEWKVTVGFSRPWDYPSPSALAGEALPQTFDACKHVKRF</sequence>
<dbReference type="EMBL" id="CAADFQ010000029">
    <property type="protein sequence ID" value="VFK32086.1"/>
    <property type="molecule type" value="Genomic_DNA"/>
</dbReference>
<organism evidence="3">
    <name type="scientific">Candidatus Kentrum sp. MB</name>
    <dbReference type="NCBI Taxonomy" id="2138164"/>
    <lineage>
        <taxon>Bacteria</taxon>
        <taxon>Pseudomonadati</taxon>
        <taxon>Pseudomonadota</taxon>
        <taxon>Gammaproteobacteria</taxon>
        <taxon>Candidatus Kentrum</taxon>
    </lineage>
</organism>
<proteinExistence type="predicted"/>
<accession>A0A451BBK4</accession>
<evidence type="ECO:0000313" key="3">
    <source>
        <dbReference type="EMBL" id="VFK75648.1"/>
    </source>
</evidence>
<reference evidence="3" key="1">
    <citation type="submission" date="2019-02" db="EMBL/GenBank/DDBJ databases">
        <authorList>
            <person name="Gruber-Vodicka R. H."/>
            <person name="Seah K. B. B."/>
        </authorList>
    </citation>
    <scope>NUCLEOTIDE SEQUENCE</scope>
    <source>
        <strain evidence="1">BECK_BZ197</strain>
        <strain evidence="3">BECK_BZ198</strain>
        <strain evidence="2">BECK_BZ199</strain>
    </source>
</reference>
<gene>
    <name evidence="1" type="ORF">BECKMB1821G_GA0114241_102838</name>
    <name evidence="3" type="ORF">BECKMB1821H_GA0114242_102811</name>
    <name evidence="2" type="ORF">BECKMB1821I_GA0114274_102937</name>
</gene>